<reference evidence="8" key="1">
    <citation type="journal article" date="2018" name="Viruses">
        <title>Novel Parvoviruses from Wild and Domestic Animals in Brazil Provide New Insights into Parvovirus Distribution and Diversity.</title>
        <authorList>
            <person name="de Souza W.M."/>
            <person name="Dennis T."/>
            <person name="Fumagalli M.J."/>
            <person name="Araujo J."/>
            <person name="Sabino-Santos G."/>
            <person name="Maia F.G."/>
            <person name="Acrani G.O."/>
            <person name="Carrasco A.O."/>
            <person name="Romeiro M.F."/>
            <person name="Modha S."/>
            <person name="Vieira L.C."/>
            <person name="Ometto T."/>
            <person name="Queiroz L.H."/>
            <person name="Durigon E.L."/>
            <person name="Nunes M.R."/>
            <person name="Figueiredo L.T."/>
            <person name="Gifford R.J."/>
        </authorList>
    </citation>
    <scope>NUCLEOTIDE SEQUENCE</scope>
    <source>
        <strain evidence="8">29</strain>
    </source>
</reference>
<evidence type="ECO:0000256" key="4">
    <source>
        <dbReference type="ARBA" id="ARBA00022561"/>
    </source>
</evidence>
<protein>
    <submittedName>
        <fullName evidence="8">Capsid protein 1</fullName>
    </submittedName>
</protein>
<evidence type="ECO:0000313" key="8">
    <source>
        <dbReference type="EMBL" id="AVR53748.1"/>
    </source>
</evidence>
<sequence length="712" mass="79709">MKRPYSPRLPTNEAESYHYNRWWIDHVSKGHVIGGKATGKGVKTPGKQLTDQQKQSRKRFFIVQAQQKKKAEGNPKFGIPTSSQHKRFFANHTGNKGGGKAKAKTKHIEPGYQPPNNQDPDEGPAPKLPRRQLNWEISQSQSSETAPTQAPQKSATPAASRPATPDNVLETVMSHENEVEMPQMPEAPSQSGLAADDGPGSGGGGGGGGVGNSTGNWTCETIWGDNYIVTNASRHCVCLPRNEDSYKLISNSTNGDTINQTEQSMYLGWTTPWNYLDFNQYAIHFKPSDWQRLLNTASRWRPRRVHVKIFNIQVIQKTEVNDAWQFNNDLTGTIQVFADQENRYPKLMYPCQTSMMGPFPNMIYYCPQYGYLASMTQASSQTNMLTLNTQFFCLDEASSTMLRTGNNWSSSFEFGPDTPWCSNRRTARHITRRMNPLYDTWNTNIQGQDCMTGSFSTWRSPWLSGPWMDLYEAAENETMPNSSHVYVGGTALGLNPGPPPGQATNAAHKHTFWVPKKGGMNEGDISDHYIDANSATTISIDDTRTYFINPQGAYKTRASSNTGGDNGGKTILQHMTGLFPDMMWDNRPASYWDNIWQEYPESDNKTIMTGRLGGIPVEAAPGHIFCKVTPKPSGDAGSYLIQFATFTVTVSIEWEYETNSYSQWNQRPLISWNTQSALEYDGLCDENGKYLVACTDRAVEQNYLAKVHNRTN</sequence>
<feature type="compositionally biased region" description="Low complexity" evidence="6">
    <location>
        <begin position="154"/>
        <end position="164"/>
    </location>
</feature>
<evidence type="ECO:0000259" key="7">
    <source>
        <dbReference type="Pfam" id="PF00740"/>
    </source>
</evidence>
<feature type="domain" description="Coat protein VP1/VP2 Parvovirus" evidence="7">
    <location>
        <begin position="202"/>
        <end position="442"/>
    </location>
</feature>
<dbReference type="RefSeq" id="YP_010802416.1">
    <property type="nucleotide sequence ID" value="NC_077011.1"/>
</dbReference>
<dbReference type="InterPro" id="IPR016184">
    <property type="entry name" value="Capsid/spike_ssDNA_virus"/>
</dbReference>
<keyword evidence="9" id="KW-1185">Reference proteome</keyword>
<evidence type="ECO:0000313" key="9">
    <source>
        <dbReference type="Proteomes" id="UP001162206"/>
    </source>
</evidence>
<dbReference type="Pfam" id="PF00740">
    <property type="entry name" value="VP1_2"/>
    <property type="match status" value="2"/>
</dbReference>
<evidence type="ECO:0000256" key="1">
    <source>
        <dbReference type="ARBA" id="ARBA00004328"/>
    </source>
</evidence>
<organism evidence="8 9">
    <name type="scientific">Pileated finch aveparvovirus</name>
    <dbReference type="NCBI Taxonomy" id="2137544"/>
    <lineage>
        <taxon>Viruses</taxon>
        <taxon>Monodnaviria</taxon>
        <taxon>Shotokuvirae</taxon>
        <taxon>Cossaviricota</taxon>
        <taxon>Quintoviricetes</taxon>
        <taxon>Piccovirales</taxon>
        <taxon>Parvoviridae</taxon>
        <taxon>Parvovirinae</taxon>
        <taxon>Aveparvovirus</taxon>
        <taxon>Aveparvovirus passeriform1</taxon>
    </lineage>
</organism>
<feature type="region of interest" description="Disordered" evidence="6">
    <location>
        <begin position="37"/>
        <end position="56"/>
    </location>
</feature>
<evidence type="ECO:0000256" key="6">
    <source>
        <dbReference type="SAM" id="MobiDB-lite"/>
    </source>
</evidence>
<feature type="compositionally biased region" description="Gly residues" evidence="6">
    <location>
        <begin position="199"/>
        <end position="209"/>
    </location>
</feature>
<comment type="similarity">
    <text evidence="2">Belongs to the parvoviridae capsid protein family.</text>
</comment>
<dbReference type="InterPro" id="IPR036952">
    <property type="entry name" value="VP1/VP2"/>
</dbReference>
<evidence type="ECO:0000256" key="2">
    <source>
        <dbReference type="ARBA" id="ARBA00005398"/>
    </source>
</evidence>
<dbReference type="KEGG" id="vg:80541174"/>
<dbReference type="GeneID" id="80541174"/>
<keyword evidence="3" id="KW-1140">T=1 icosahedral capsid protein</keyword>
<proteinExistence type="inferred from homology"/>
<dbReference type="SUPFAM" id="SSF88645">
    <property type="entry name" value="ssDNA viruses"/>
    <property type="match status" value="1"/>
</dbReference>
<dbReference type="GO" id="GO:0039615">
    <property type="term" value="C:T=1 icosahedral viral capsid"/>
    <property type="evidence" value="ECO:0007669"/>
    <property type="project" value="UniProtKB-KW"/>
</dbReference>
<feature type="region of interest" description="Disordered" evidence="6">
    <location>
        <begin position="66"/>
        <end position="164"/>
    </location>
</feature>
<evidence type="ECO:0000256" key="5">
    <source>
        <dbReference type="ARBA" id="ARBA00022844"/>
    </source>
</evidence>
<feature type="domain" description="Coat protein VP1/VP2 Parvovirus" evidence="7">
    <location>
        <begin position="573"/>
        <end position="672"/>
    </location>
</feature>
<dbReference type="GO" id="GO:0005198">
    <property type="term" value="F:structural molecule activity"/>
    <property type="evidence" value="ECO:0007669"/>
    <property type="project" value="InterPro"/>
</dbReference>
<evidence type="ECO:0000256" key="3">
    <source>
        <dbReference type="ARBA" id="ARBA00022431"/>
    </source>
</evidence>
<comment type="subcellular location">
    <subcellularLocation>
        <location evidence="1">Virion</location>
    </subcellularLocation>
</comment>
<dbReference type="Proteomes" id="UP001162206">
    <property type="component" value="Segment"/>
</dbReference>
<name>A0A2Z3DB37_9VIRU</name>
<keyword evidence="5" id="KW-0946">Virion</keyword>
<feature type="region of interest" description="Disordered" evidence="6">
    <location>
        <begin position="180"/>
        <end position="209"/>
    </location>
</feature>
<feature type="compositionally biased region" description="Polar residues" evidence="6">
    <location>
        <begin position="135"/>
        <end position="153"/>
    </location>
</feature>
<dbReference type="EMBL" id="MG745672">
    <property type="protein sequence ID" value="AVR53748.1"/>
    <property type="molecule type" value="Genomic_DNA"/>
</dbReference>
<accession>A0A2Z3DB37</accession>
<dbReference type="Gene3D" id="2.170.30.10">
    <property type="entry name" value="Parvovirus coat protein VP1/VP2"/>
    <property type="match status" value="1"/>
</dbReference>
<keyword evidence="4" id="KW-0167">Capsid protein</keyword>
<dbReference type="InterPro" id="IPR001403">
    <property type="entry name" value="Parvovirus_coat"/>
</dbReference>